<dbReference type="eggNOG" id="COG2346">
    <property type="taxonomic scope" value="Bacteria"/>
</dbReference>
<dbReference type="Pfam" id="PF01152">
    <property type="entry name" value="Bac_globin"/>
    <property type="match status" value="1"/>
</dbReference>
<evidence type="ECO:0000256" key="1">
    <source>
        <dbReference type="ARBA" id="ARBA00022448"/>
    </source>
</evidence>
<dbReference type="EMBL" id="BANT01000022">
    <property type="protein sequence ID" value="GAC57564.1"/>
    <property type="molecule type" value="Genomic_DNA"/>
</dbReference>
<evidence type="ECO:0000256" key="2">
    <source>
        <dbReference type="ARBA" id="ARBA00022617"/>
    </source>
</evidence>
<accession>L7L9I1</accession>
<comment type="similarity">
    <text evidence="5">Belongs to the truncated hemoglobin family. Group II subfamily.</text>
</comment>
<dbReference type="GO" id="GO:0005344">
    <property type="term" value="F:oxygen carrier activity"/>
    <property type="evidence" value="ECO:0007669"/>
    <property type="project" value="InterPro"/>
</dbReference>
<dbReference type="GO" id="GO:0020037">
    <property type="term" value="F:heme binding"/>
    <property type="evidence" value="ECO:0007669"/>
    <property type="project" value="InterPro"/>
</dbReference>
<keyword evidence="3" id="KW-0479">Metal-binding</keyword>
<keyword evidence="1" id="KW-0813">Transport</keyword>
<name>L7L9I1_9ACTN</name>
<protein>
    <submittedName>
        <fullName evidence="6">Hemoglobin-like protein</fullName>
    </submittedName>
</protein>
<dbReference type="STRING" id="1121927.GOHSU_22_00240"/>
<dbReference type="GO" id="GO:0046872">
    <property type="term" value="F:metal ion binding"/>
    <property type="evidence" value="ECO:0007669"/>
    <property type="project" value="UniProtKB-KW"/>
</dbReference>
<sequence>MSTFYEEVGGEQTFRAITERFYAEVAQDELLLPMYPEADLTGATRRLRMFLEQYWGGPSTYSDERGHPRLRMRHIPYTIGPAERDAWLRCMDVAVESIPAEVLDDDHRAQLLDYLRRAAYSLVNSPV</sequence>
<dbReference type="GO" id="GO:0019825">
    <property type="term" value="F:oxygen binding"/>
    <property type="evidence" value="ECO:0007669"/>
    <property type="project" value="InterPro"/>
</dbReference>
<organism evidence="6 7">
    <name type="scientific">Gordonia hirsuta DSM 44140 = NBRC 16056</name>
    <dbReference type="NCBI Taxonomy" id="1121927"/>
    <lineage>
        <taxon>Bacteria</taxon>
        <taxon>Bacillati</taxon>
        <taxon>Actinomycetota</taxon>
        <taxon>Actinomycetes</taxon>
        <taxon>Mycobacteriales</taxon>
        <taxon>Gordoniaceae</taxon>
        <taxon>Gordonia</taxon>
    </lineage>
</organism>
<dbReference type="CDD" id="cd14771">
    <property type="entry name" value="TrHb2_Mt-trHbO-like_O"/>
    <property type="match status" value="1"/>
</dbReference>
<evidence type="ECO:0000256" key="3">
    <source>
        <dbReference type="ARBA" id="ARBA00022723"/>
    </source>
</evidence>
<evidence type="ECO:0000313" key="7">
    <source>
        <dbReference type="Proteomes" id="UP000053405"/>
    </source>
</evidence>
<dbReference type="InterPro" id="IPR001486">
    <property type="entry name" value="Hemoglobin_trunc"/>
</dbReference>
<proteinExistence type="inferred from homology"/>
<dbReference type="Gene3D" id="1.10.490.10">
    <property type="entry name" value="Globins"/>
    <property type="match status" value="1"/>
</dbReference>
<dbReference type="Proteomes" id="UP000053405">
    <property type="component" value="Unassembled WGS sequence"/>
</dbReference>
<dbReference type="InterPro" id="IPR009050">
    <property type="entry name" value="Globin-like_sf"/>
</dbReference>
<dbReference type="InterPro" id="IPR044203">
    <property type="entry name" value="GlbO/GLB3-like"/>
</dbReference>
<gene>
    <name evidence="6" type="ORF">GOHSU_22_00240</name>
</gene>
<keyword evidence="2" id="KW-0349">Heme</keyword>
<dbReference type="PANTHER" id="PTHR47366:SF1">
    <property type="entry name" value="TWO-ON-TWO HEMOGLOBIN-3"/>
    <property type="match status" value="1"/>
</dbReference>
<dbReference type="PANTHER" id="PTHR47366">
    <property type="entry name" value="TWO-ON-TWO HEMOGLOBIN-3"/>
    <property type="match status" value="1"/>
</dbReference>
<dbReference type="SUPFAM" id="SSF46458">
    <property type="entry name" value="Globin-like"/>
    <property type="match status" value="1"/>
</dbReference>
<keyword evidence="7" id="KW-1185">Reference proteome</keyword>
<evidence type="ECO:0000313" key="6">
    <source>
        <dbReference type="EMBL" id="GAC57564.1"/>
    </source>
</evidence>
<reference evidence="6 7" key="1">
    <citation type="submission" date="2012-12" db="EMBL/GenBank/DDBJ databases">
        <title>Whole genome shotgun sequence of Gordonia hirsuta NBRC 16056.</title>
        <authorList>
            <person name="Isaki-Nakamura S."/>
            <person name="Hosoyama A."/>
            <person name="Tsuchikane K."/>
            <person name="Katsumata H."/>
            <person name="Baba S."/>
            <person name="Yamazaki S."/>
            <person name="Fujita N."/>
        </authorList>
    </citation>
    <scope>NUCLEOTIDE SEQUENCE [LARGE SCALE GENOMIC DNA]</scope>
    <source>
        <strain evidence="6 7">NBRC 16056</strain>
    </source>
</reference>
<comment type="caution">
    <text evidence="6">The sequence shown here is derived from an EMBL/GenBank/DDBJ whole genome shotgun (WGS) entry which is preliminary data.</text>
</comment>
<dbReference type="InterPro" id="IPR012292">
    <property type="entry name" value="Globin/Proto"/>
</dbReference>
<evidence type="ECO:0000256" key="5">
    <source>
        <dbReference type="ARBA" id="ARBA00034496"/>
    </source>
</evidence>
<dbReference type="AlphaFoldDB" id="L7L9I1"/>
<evidence type="ECO:0000256" key="4">
    <source>
        <dbReference type="ARBA" id="ARBA00023004"/>
    </source>
</evidence>
<keyword evidence="4" id="KW-0408">Iron</keyword>